<dbReference type="EMBL" id="JBBHLL010000117">
    <property type="protein sequence ID" value="KAK7815034.1"/>
    <property type="molecule type" value="Genomic_DNA"/>
</dbReference>
<reference evidence="2 3" key="1">
    <citation type="journal article" date="2023" name="bioRxiv">
        <title>Conserved and derived expression patterns and positive selection on dental genes reveal complex evolutionary context of ever-growing rodent molars.</title>
        <authorList>
            <person name="Calamari Z.T."/>
            <person name="Song A."/>
            <person name="Cohen E."/>
            <person name="Akter M."/>
            <person name="Roy R.D."/>
            <person name="Hallikas O."/>
            <person name="Christensen M.M."/>
            <person name="Li P."/>
            <person name="Marangoni P."/>
            <person name="Jernvall J."/>
            <person name="Klein O.D."/>
        </authorList>
    </citation>
    <scope>NUCLEOTIDE SEQUENCE [LARGE SCALE GENOMIC DNA]</scope>
    <source>
        <strain evidence="2">V071</strain>
    </source>
</reference>
<dbReference type="AlphaFoldDB" id="A0AAW0IL42"/>
<comment type="caution">
    <text evidence="2">The sequence shown here is derived from an EMBL/GenBank/DDBJ whole genome shotgun (WGS) entry which is preliminary data.</text>
</comment>
<gene>
    <name evidence="2" type="ORF">U0070_024377</name>
</gene>
<evidence type="ECO:0000256" key="1">
    <source>
        <dbReference type="SAM" id="MobiDB-lite"/>
    </source>
</evidence>
<feature type="compositionally biased region" description="Low complexity" evidence="1">
    <location>
        <begin position="10"/>
        <end position="24"/>
    </location>
</feature>
<evidence type="ECO:0000313" key="2">
    <source>
        <dbReference type="EMBL" id="KAK7815034.1"/>
    </source>
</evidence>
<dbReference type="Proteomes" id="UP001488838">
    <property type="component" value="Unassembled WGS sequence"/>
</dbReference>
<feature type="region of interest" description="Disordered" evidence="1">
    <location>
        <begin position="1"/>
        <end position="24"/>
    </location>
</feature>
<evidence type="ECO:0000313" key="3">
    <source>
        <dbReference type="Proteomes" id="UP001488838"/>
    </source>
</evidence>
<protein>
    <submittedName>
        <fullName evidence="2">Uncharacterized protein</fullName>
    </submittedName>
</protein>
<proteinExistence type="predicted"/>
<feature type="non-terminal residue" evidence="2">
    <location>
        <position position="106"/>
    </location>
</feature>
<keyword evidence="3" id="KW-1185">Reference proteome</keyword>
<sequence length="106" mass="10956">MAAGAAHASPGCQRARAGAGPGQAEGVAFGAVTRGASPRGWAGTVTTLRPHPSAQPPRLLSFWKPSQEHLTITPKRGANPGDRCVPQELEQKSGTTAQAVGMEKLY</sequence>
<accession>A0AAW0IL42</accession>
<organism evidence="2 3">
    <name type="scientific">Myodes glareolus</name>
    <name type="common">Bank vole</name>
    <name type="synonym">Clethrionomys glareolus</name>
    <dbReference type="NCBI Taxonomy" id="447135"/>
    <lineage>
        <taxon>Eukaryota</taxon>
        <taxon>Metazoa</taxon>
        <taxon>Chordata</taxon>
        <taxon>Craniata</taxon>
        <taxon>Vertebrata</taxon>
        <taxon>Euteleostomi</taxon>
        <taxon>Mammalia</taxon>
        <taxon>Eutheria</taxon>
        <taxon>Euarchontoglires</taxon>
        <taxon>Glires</taxon>
        <taxon>Rodentia</taxon>
        <taxon>Myomorpha</taxon>
        <taxon>Muroidea</taxon>
        <taxon>Cricetidae</taxon>
        <taxon>Arvicolinae</taxon>
        <taxon>Myodes</taxon>
    </lineage>
</organism>
<name>A0AAW0IL42_MYOGA</name>